<dbReference type="GO" id="GO:0005524">
    <property type="term" value="F:ATP binding"/>
    <property type="evidence" value="ECO:0007669"/>
    <property type="project" value="UniProtKB-KW"/>
</dbReference>
<name>D8LZ22_BLAHO</name>
<accession>D8LZ22</accession>
<dbReference type="Gene3D" id="2.60.34.10">
    <property type="entry name" value="Substrate Binding Domain Of DNAk, Chain A, domain 1"/>
    <property type="match status" value="1"/>
</dbReference>
<dbReference type="GeneID" id="24918543"/>
<sequence length="603" mass="67944">MIGKYHIAGIDLGTCNSTIAIFNNGVISLVQDPNGNRSLPSMISFLDNTILYGMDAKNRQYLNPERTIYGIKRILGHRFSSDVVQKEVERFQDLPLIPVNYRGAIQILRPEGISSRLIGYLVSLAEKALEDSIVDIVITCPAYFDDNQRQATKDAVTIAGYNVLEVLNEPTAAAIAYGVNVEKKNQPFLVYDLGGGTFDATLMINEEGTYRVMGTTGDTHLGGMDFDTFIKDIIVKKFELQGYKIDMSKKKHVADLWQTAERAKIELSCSDRSLIMEDMIGPNPEIEVYRTEFEEFARPLIESTIEKVCEMLAYVQVPISDLCDIVLIGGSSQIPLVSTMLEARFRIKPSQRINGQEAVAIGALMRALELKCRTDYPETIEDLEKELHNLSPIIPVINAIPLPIGIRTSRDELSIVLPKYTRYGATHKVMYQTSDDNQQRFIFEVYQGENSIATENCFIGKLVIEGIEPAPKGTKKIQLTMSLDQNGILTMSVENPENHETKLVEFLKQSTNLSQEEIEAMQMQVRQENEFNRLQEQRESAKNFVLRITQTINQLILDNRFPTDLMEEAQSFVGQAEGLNPQSDNVFSLEATAREWNSRLLNL</sequence>
<dbReference type="EMBL" id="FN668640">
    <property type="protein sequence ID" value="CBK21061.2"/>
    <property type="molecule type" value="Genomic_DNA"/>
</dbReference>
<dbReference type="InterPro" id="IPR029047">
    <property type="entry name" value="HSP70_peptide-bd_sf"/>
</dbReference>
<dbReference type="InterPro" id="IPR018181">
    <property type="entry name" value="Heat_shock_70_CS"/>
</dbReference>
<organism evidence="4">
    <name type="scientific">Blastocystis hominis</name>
    <dbReference type="NCBI Taxonomy" id="12968"/>
    <lineage>
        <taxon>Eukaryota</taxon>
        <taxon>Sar</taxon>
        <taxon>Stramenopiles</taxon>
        <taxon>Bigyra</taxon>
        <taxon>Opalozoa</taxon>
        <taxon>Opalinata</taxon>
        <taxon>Blastocystidae</taxon>
        <taxon>Blastocystis</taxon>
    </lineage>
</organism>
<protein>
    <recommendedName>
        <fullName evidence="6">Heat shock protein 70</fullName>
    </recommendedName>
</protein>
<dbReference type="OrthoDB" id="10538876at2759"/>
<evidence type="ECO:0000313" key="5">
    <source>
        <dbReference type="Proteomes" id="UP000008312"/>
    </source>
</evidence>
<dbReference type="PRINTS" id="PR00301">
    <property type="entry name" value="HEATSHOCK70"/>
</dbReference>
<dbReference type="Gene3D" id="3.90.640.10">
    <property type="entry name" value="Actin, Chain A, domain 4"/>
    <property type="match status" value="1"/>
</dbReference>
<dbReference type="InterPro" id="IPR043129">
    <property type="entry name" value="ATPase_NBD"/>
</dbReference>
<dbReference type="PROSITE" id="PS00329">
    <property type="entry name" value="HSP70_2"/>
    <property type="match status" value="1"/>
</dbReference>
<evidence type="ECO:0000256" key="3">
    <source>
        <dbReference type="RuleBase" id="RU003322"/>
    </source>
</evidence>
<keyword evidence="2 3" id="KW-0067">ATP-binding</keyword>
<evidence type="ECO:0000313" key="4">
    <source>
        <dbReference type="EMBL" id="CBK21061.2"/>
    </source>
</evidence>
<proteinExistence type="inferred from homology"/>
<comment type="similarity">
    <text evidence="3">Belongs to the heat shock protein 70 family.</text>
</comment>
<reference evidence="4" key="1">
    <citation type="submission" date="2010-02" db="EMBL/GenBank/DDBJ databases">
        <title>Sequencing and annotation of the Blastocystis hominis genome.</title>
        <authorList>
            <person name="Wincker P."/>
        </authorList>
    </citation>
    <scope>NUCLEOTIDE SEQUENCE</scope>
    <source>
        <strain evidence="4">Singapore isolate B</strain>
    </source>
</reference>
<evidence type="ECO:0008006" key="6">
    <source>
        <dbReference type="Google" id="ProtNLM"/>
    </source>
</evidence>
<dbReference type="Proteomes" id="UP000008312">
    <property type="component" value="Unassembled WGS sequence"/>
</dbReference>
<evidence type="ECO:0000256" key="1">
    <source>
        <dbReference type="ARBA" id="ARBA00022741"/>
    </source>
</evidence>
<dbReference type="RefSeq" id="XP_012895109.1">
    <property type="nucleotide sequence ID" value="XM_013039655.1"/>
</dbReference>
<gene>
    <name evidence="4" type="ORF">GSBLH_T00001274001</name>
</gene>
<dbReference type="PROSITE" id="PS01036">
    <property type="entry name" value="HSP70_3"/>
    <property type="match status" value="1"/>
</dbReference>
<dbReference type="PANTHER" id="PTHR19375">
    <property type="entry name" value="HEAT SHOCK PROTEIN 70KDA"/>
    <property type="match status" value="1"/>
</dbReference>
<dbReference type="InterPro" id="IPR013126">
    <property type="entry name" value="Hsp_70_fam"/>
</dbReference>
<dbReference type="Gene3D" id="3.30.420.40">
    <property type="match status" value="2"/>
</dbReference>
<dbReference type="SUPFAM" id="SSF53067">
    <property type="entry name" value="Actin-like ATPase domain"/>
    <property type="match status" value="2"/>
</dbReference>
<dbReference type="Pfam" id="PF00012">
    <property type="entry name" value="HSP70"/>
    <property type="match status" value="1"/>
</dbReference>
<keyword evidence="1 3" id="KW-0547">Nucleotide-binding</keyword>
<keyword evidence="5" id="KW-1185">Reference proteome</keyword>
<dbReference type="AlphaFoldDB" id="D8LZ22"/>
<dbReference type="SUPFAM" id="SSF100920">
    <property type="entry name" value="Heat shock protein 70kD (HSP70), peptide-binding domain"/>
    <property type="match status" value="1"/>
</dbReference>
<evidence type="ECO:0000256" key="2">
    <source>
        <dbReference type="ARBA" id="ARBA00022840"/>
    </source>
</evidence>
<dbReference type="GO" id="GO:0140662">
    <property type="term" value="F:ATP-dependent protein folding chaperone"/>
    <property type="evidence" value="ECO:0007669"/>
    <property type="project" value="InterPro"/>
</dbReference>
<dbReference type="InParanoid" id="D8LZ22"/>